<evidence type="ECO:0000259" key="1">
    <source>
        <dbReference type="Pfam" id="PF03478"/>
    </source>
</evidence>
<proteinExistence type="predicted"/>
<dbReference type="Proteomes" id="UP000631114">
    <property type="component" value="Unassembled WGS sequence"/>
</dbReference>
<reference evidence="2 3" key="1">
    <citation type="submission" date="2020-10" db="EMBL/GenBank/DDBJ databases">
        <title>The Coptis chinensis genome and diversification of protoberbering-type alkaloids.</title>
        <authorList>
            <person name="Wang B."/>
            <person name="Shu S."/>
            <person name="Song C."/>
            <person name="Liu Y."/>
        </authorList>
    </citation>
    <scope>NUCLEOTIDE SEQUENCE [LARGE SCALE GENOMIC DNA]</scope>
    <source>
        <strain evidence="2">HL-2020</strain>
        <tissue evidence="2">Leaf</tissue>
    </source>
</reference>
<protein>
    <recommendedName>
        <fullName evidence="1">KIB1-4 beta-propeller domain-containing protein</fullName>
    </recommendedName>
</protein>
<organism evidence="2 3">
    <name type="scientific">Coptis chinensis</name>
    <dbReference type="NCBI Taxonomy" id="261450"/>
    <lineage>
        <taxon>Eukaryota</taxon>
        <taxon>Viridiplantae</taxon>
        <taxon>Streptophyta</taxon>
        <taxon>Embryophyta</taxon>
        <taxon>Tracheophyta</taxon>
        <taxon>Spermatophyta</taxon>
        <taxon>Magnoliopsida</taxon>
        <taxon>Ranunculales</taxon>
        <taxon>Ranunculaceae</taxon>
        <taxon>Coptidoideae</taxon>
        <taxon>Coptis</taxon>
    </lineage>
</organism>
<dbReference type="EMBL" id="JADFTS010000002">
    <property type="protein sequence ID" value="KAF9620589.1"/>
    <property type="molecule type" value="Genomic_DNA"/>
</dbReference>
<comment type="caution">
    <text evidence="2">The sequence shown here is derived from an EMBL/GenBank/DDBJ whole genome shotgun (WGS) entry which is preliminary data.</text>
</comment>
<keyword evidence="3" id="KW-1185">Reference proteome</keyword>
<evidence type="ECO:0000313" key="3">
    <source>
        <dbReference type="Proteomes" id="UP000631114"/>
    </source>
</evidence>
<dbReference type="InterPro" id="IPR005174">
    <property type="entry name" value="KIB1-4_b-propeller"/>
</dbReference>
<name>A0A835MB68_9MAGN</name>
<gene>
    <name evidence="2" type="ORF">IFM89_013615</name>
</gene>
<sequence>MPMVSLRLYFCRPGKDESWNSIQGDYHYSDITFYKGNLYALRCTGEVDVVNGLHDYDVSSTAPAASLVGSVGQNEWGDSDRNYLVVSNNDLLKVATYYDFESEVYSHFIRSF</sequence>
<evidence type="ECO:0000313" key="2">
    <source>
        <dbReference type="EMBL" id="KAF9620589.1"/>
    </source>
</evidence>
<dbReference type="AlphaFoldDB" id="A0A835MB68"/>
<dbReference type="Pfam" id="PF03478">
    <property type="entry name" value="Beta-prop_KIB1-4"/>
    <property type="match status" value="1"/>
</dbReference>
<feature type="domain" description="KIB1-4 beta-propeller" evidence="1">
    <location>
        <begin position="7"/>
        <end position="96"/>
    </location>
</feature>
<accession>A0A835MB68</accession>